<proteinExistence type="predicted"/>
<dbReference type="PANTHER" id="PTHR23155">
    <property type="entry name" value="DISEASE RESISTANCE PROTEIN RP"/>
    <property type="match status" value="1"/>
</dbReference>
<dbReference type="Gene3D" id="3.80.10.10">
    <property type="entry name" value="Ribonuclease Inhibitor"/>
    <property type="match status" value="1"/>
</dbReference>
<accession>A0A445FRQ5</accession>
<sequence length="446" mass="51099">MVKKNEEELLDTLAVIDGYIRKQNIRKLTEEEGHIFQKIRISTQKLLPEGAIKSMEAPDEKPLRYTWAFSQVSKGRALERFKVEYNKLHPVQKRCFLSLLHLPESVIKKMNIILWWNGLGLVENTTEQTGEKNGEDVFEVLVDYGVIVRVNFNSYPEISKCKIHPRVRPVSVRYDCLALDRHKVKLSDGFSNHCKAVYIVGASYFNLGPQWMAKMEHLEVLKLGRWLHGSPKHVEVESEEFLKQLGNQKHLRHLSFCGISSKSVLPRSILKPESLETLDLKACHYLETLPDNIASLRNLRHLNLSQCYLISDLAANSERLKRLSIHIGKGEVESLRELSSHEHLKISWGVSDTRYGDIPISLPSELKMLQLEGFPEKNFPEWLNIHSKLSRKFMSLSTIGGKLESMDILKYVYQYMGILARPLHGAASDLKPIGEPVDHPPRPKST</sequence>
<keyword evidence="1" id="KW-0677">Repeat</keyword>
<dbReference type="SUPFAM" id="SSF52047">
    <property type="entry name" value="RNI-like"/>
    <property type="match status" value="1"/>
</dbReference>
<evidence type="ECO:0000313" key="4">
    <source>
        <dbReference type="Proteomes" id="UP000289340"/>
    </source>
</evidence>
<dbReference type="InterPro" id="IPR055414">
    <property type="entry name" value="LRR_R13L4/SHOC2-like"/>
</dbReference>
<name>A0A445FRQ5_GLYSO</name>
<evidence type="ECO:0000256" key="1">
    <source>
        <dbReference type="ARBA" id="ARBA00022737"/>
    </source>
</evidence>
<comment type="caution">
    <text evidence="3">The sequence shown here is derived from an EMBL/GenBank/DDBJ whole genome shotgun (WGS) entry which is preliminary data.</text>
</comment>
<dbReference type="AlphaFoldDB" id="A0A445FRQ5"/>
<keyword evidence="4" id="KW-1185">Reference proteome</keyword>
<feature type="domain" description="Disease resistance R13L4/SHOC-2-like LRR" evidence="2">
    <location>
        <begin position="214"/>
        <end position="365"/>
    </location>
</feature>
<gene>
    <name evidence="3" type="ORF">D0Y65_048114</name>
</gene>
<dbReference type="InterPro" id="IPR032675">
    <property type="entry name" value="LRR_dom_sf"/>
</dbReference>
<dbReference type="GO" id="GO:0098542">
    <property type="term" value="P:defense response to other organism"/>
    <property type="evidence" value="ECO:0007669"/>
    <property type="project" value="TreeGrafter"/>
</dbReference>
<dbReference type="Proteomes" id="UP000289340">
    <property type="component" value="Chromosome 18"/>
</dbReference>
<evidence type="ECO:0000259" key="2">
    <source>
        <dbReference type="Pfam" id="PF23598"/>
    </source>
</evidence>
<dbReference type="PANTHER" id="PTHR23155:SF1076">
    <property type="entry name" value="LEUCINE-RICH REPEAT (LRR) FAMILY PROTEIN-RELATED"/>
    <property type="match status" value="1"/>
</dbReference>
<reference evidence="3 4" key="1">
    <citation type="submission" date="2018-09" db="EMBL/GenBank/DDBJ databases">
        <title>A high-quality reference genome of wild soybean provides a powerful tool to mine soybean genomes.</title>
        <authorList>
            <person name="Xie M."/>
            <person name="Chung C.Y.L."/>
            <person name="Li M.-W."/>
            <person name="Wong F.-L."/>
            <person name="Chan T.-F."/>
            <person name="Lam H.-M."/>
        </authorList>
    </citation>
    <scope>NUCLEOTIDE SEQUENCE [LARGE SCALE GENOMIC DNA]</scope>
    <source>
        <strain evidence="4">cv. W05</strain>
        <tissue evidence="3">Hypocotyl of etiolated seedlings</tissue>
    </source>
</reference>
<dbReference type="Pfam" id="PF23598">
    <property type="entry name" value="LRR_14"/>
    <property type="match status" value="1"/>
</dbReference>
<dbReference type="InterPro" id="IPR044974">
    <property type="entry name" value="Disease_R_plants"/>
</dbReference>
<dbReference type="EMBL" id="QZWG01000018">
    <property type="protein sequence ID" value="RZB51556.1"/>
    <property type="molecule type" value="Genomic_DNA"/>
</dbReference>
<organism evidence="3 4">
    <name type="scientific">Glycine soja</name>
    <name type="common">Wild soybean</name>
    <dbReference type="NCBI Taxonomy" id="3848"/>
    <lineage>
        <taxon>Eukaryota</taxon>
        <taxon>Viridiplantae</taxon>
        <taxon>Streptophyta</taxon>
        <taxon>Embryophyta</taxon>
        <taxon>Tracheophyta</taxon>
        <taxon>Spermatophyta</taxon>
        <taxon>Magnoliopsida</taxon>
        <taxon>eudicotyledons</taxon>
        <taxon>Gunneridae</taxon>
        <taxon>Pentapetalae</taxon>
        <taxon>rosids</taxon>
        <taxon>fabids</taxon>
        <taxon>Fabales</taxon>
        <taxon>Fabaceae</taxon>
        <taxon>Papilionoideae</taxon>
        <taxon>50 kb inversion clade</taxon>
        <taxon>NPAAA clade</taxon>
        <taxon>indigoferoid/millettioid clade</taxon>
        <taxon>Phaseoleae</taxon>
        <taxon>Glycine</taxon>
        <taxon>Glycine subgen. Soja</taxon>
    </lineage>
</organism>
<protein>
    <recommendedName>
        <fullName evidence="2">Disease resistance R13L4/SHOC-2-like LRR domain-containing protein</fullName>
    </recommendedName>
</protein>
<evidence type="ECO:0000313" key="3">
    <source>
        <dbReference type="EMBL" id="RZB51556.1"/>
    </source>
</evidence>
<feature type="non-terminal residue" evidence="3">
    <location>
        <position position="446"/>
    </location>
</feature>